<dbReference type="OrthoDB" id="5193195at2"/>
<dbReference type="Proteomes" id="UP000008495">
    <property type="component" value="Unassembled WGS sequence"/>
</dbReference>
<gene>
    <name evidence="2" type="ORF">AUCHE_08_04290</name>
</gene>
<sequence length="189" mass="21107">MGSRVQLYADIRRDARVEELSIRELTRKYNVHRRTIRQALAVEQPPTAARKEQPAPPTTRSRRPPRVAGQQAACGWCGASVAVPARGRVPKWCSDTCRHRAWEQRRAAASGRSAVHVIDRTIETVKTVTVVQRERVEVPVLVQPRTAGEYAAVLAALAGRVDAGRIYQRDLPVITDAVNGLIEALHRRR</sequence>
<name>K6VN85_9MICO</name>
<dbReference type="AlphaFoldDB" id="K6VN85"/>
<evidence type="ECO:0000256" key="1">
    <source>
        <dbReference type="SAM" id="MobiDB-lite"/>
    </source>
</evidence>
<dbReference type="eggNOG" id="COG4584">
    <property type="taxonomic scope" value="Bacteria"/>
</dbReference>
<feature type="region of interest" description="Disordered" evidence="1">
    <location>
        <begin position="43"/>
        <end position="67"/>
    </location>
</feature>
<keyword evidence="3" id="KW-1185">Reference proteome</keyword>
<evidence type="ECO:0000313" key="3">
    <source>
        <dbReference type="Proteomes" id="UP000008495"/>
    </source>
</evidence>
<proteinExistence type="predicted"/>
<organism evidence="2 3">
    <name type="scientific">Austwickia chelonae NBRC 105200</name>
    <dbReference type="NCBI Taxonomy" id="1184607"/>
    <lineage>
        <taxon>Bacteria</taxon>
        <taxon>Bacillati</taxon>
        <taxon>Actinomycetota</taxon>
        <taxon>Actinomycetes</taxon>
        <taxon>Micrococcales</taxon>
        <taxon>Dermatophilaceae</taxon>
        <taxon>Austwickia</taxon>
    </lineage>
</organism>
<accession>K6VN85</accession>
<reference evidence="2 3" key="1">
    <citation type="submission" date="2012-08" db="EMBL/GenBank/DDBJ databases">
        <title>Whole genome shotgun sequence of Austwickia chelonae NBRC 105200.</title>
        <authorList>
            <person name="Yoshida I."/>
            <person name="Hosoyama A."/>
            <person name="Tsuchikane K."/>
            <person name="Katsumata H."/>
            <person name="Ando Y."/>
            <person name="Ohji S."/>
            <person name="Hamada M."/>
            <person name="Tamura T."/>
            <person name="Yamazoe A."/>
            <person name="Yamazaki S."/>
            <person name="Fujita N."/>
        </authorList>
    </citation>
    <scope>NUCLEOTIDE SEQUENCE [LARGE SCALE GENOMIC DNA]</scope>
    <source>
        <strain evidence="2 3">NBRC 105200</strain>
    </source>
</reference>
<dbReference type="EMBL" id="BAGZ01000008">
    <property type="protein sequence ID" value="GAB78184.1"/>
    <property type="molecule type" value="Genomic_DNA"/>
</dbReference>
<dbReference type="RefSeq" id="WP_006502939.1">
    <property type="nucleotide sequence ID" value="NZ_BAGZ01000008.1"/>
</dbReference>
<comment type="caution">
    <text evidence="2">The sequence shown here is derived from an EMBL/GenBank/DDBJ whole genome shotgun (WGS) entry which is preliminary data.</text>
</comment>
<evidence type="ECO:0000313" key="2">
    <source>
        <dbReference type="EMBL" id="GAB78184.1"/>
    </source>
</evidence>
<protein>
    <submittedName>
        <fullName evidence="2">Uncharacterized protein</fullName>
    </submittedName>
</protein>